<accession>A0A4Z0W8F3</accession>
<dbReference type="EMBL" id="SRMF01000001">
    <property type="protein sequence ID" value="TGG94879.1"/>
    <property type="molecule type" value="Genomic_DNA"/>
</dbReference>
<dbReference type="Gene3D" id="1.10.10.60">
    <property type="entry name" value="Homeodomain-like"/>
    <property type="match status" value="1"/>
</dbReference>
<evidence type="ECO:0000256" key="3">
    <source>
        <dbReference type="ARBA" id="ARBA00023163"/>
    </source>
</evidence>
<dbReference type="Pfam" id="PF12833">
    <property type="entry name" value="HTH_18"/>
    <property type="match status" value="1"/>
</dbReference>
<dbReference type="InterPro" id="IPR018060">
    <property type="entry name" value="HTH_AraC"/>
</dbReference>
<dbReference type="GO" id="GO:0043565">
    <property type="term" value="F:sequence-specific DNA binding"/>
    <property type="evidence" value="ECO:0007669"/>
    <property type="project" value="InterPro"/>
</dbReference>
<evidence type="ECO:0000259" key="4">
    <source>
        <dbReference type="PROSITE" id="PS01124"/>
    </source>
</evidence>
<dbReference type="Pfam" id="PF20240">
    <property type="entry name" value="DUF6597"/>
    <property type="match status" value="1"/>
</dbReference>
<keyword evidence="3" id="KW-0804">Transcription</keyword>
<dbReference type="Proteomes" id="UP000297475">
    <property type="component" value="Unassembled WGS sequence"/>
</dbReference>
<evidence type="ECO:0000256" key="1">
    <source>
        <dbReference type="ARBA" id="ARBA00023015"/>
    </source>
</evidence>
<organism evidence="5 6">
    <name type="scientific">Natronospirillum operosum</name>
    <dbReference type="NCBI Taxonomy" id="2759953"/>
    <lineage>
        <taxon>Bacteria</taxon>
        <taxon>Pseudomonadati</taxon>
        <taxon>Pseudomonadota</taxon>
        <taxon>Gammaproteobacteria</taxon>
        <taxon>Oceanospirillales</taxon>
        <taxon>Natronospirillaceae</taxon>
        <taxon>Natronospirillum</taxon>
    </lineage>
</organism>
<dbReference type="RefSeq" id="WP_135480081.1">
    <property type="nucleotide sequence ID" value="NZ_SRMF01000001.1"/>
</dbReference>
<reference evidence="5 6" key="1">
    <citation type="submission" date="2019-04" db="EMBL/GenBank/DDBJ databases">
        <title>Natronospirillum operosus gen. nov., sp. nov., a haloalkaliphilic satellite isolated from decaying biomass of laboratory culture of cyanobacterium Geitlerinema sp. and proposal of Natronospirillaceae fam. nov. and Saccharospirillaceae fam. nov.</title>
        <authorList>
            <person name="Kevbrin V."/>
            <person name="Boltyanskaya Y."/>
            <person name="Koziaeva V."/>
            <person name="Grouzdev D.S."/>
            <person name="Park M."/>
            <person name="Cho J."/>
        </authorList>
    </citation>
    <scope>NUCLEOTIDE SEQUENCE [LARGE SCALE GENOMIC DNA]</scope>
    <source>
        <strain evidence="5 6">G-116</strain>
    </source>
</reference>
<dbReference type="InterPro" id="IPR050204">
    <property type="entry name" value="AraC_XylS_family_regulators"/>
</dbReference>
<sequence length="284" mass="32003">MVDNFEFLAPPADLQPFIKFIWVFEGRASTEKPYYHRTPVDGCTQLIFAFRGGFHRQSGPNHESPRLASALIAQTTTSLTYRLDEDFGLFGVCLYPFSIPYLTGTEGTDFIDRYFAPEDLLGAPARDVERSMTGLDRNEHRLALIQGLFTSQFAHLPVQEPQVVGILRQLFKASAADELDALIHPSSVSTRHLQRQTKRYTGYTPKQLVRILRLQLTLSSNPPQALSDVAAQGDYYDQAHLSNEFRSLSGTTPGDYFKGAKPDIRWRREGREVAFFQSPGGKKP</sequence>
<comment type="caution">
    <text evidence="5">The sequence shown here is derived from an EMBL/GenBank/DDBJ whole genome shotgun (WGS) entry which is preliminary data.</text>
</comment>
<name>A0A4Z0W8F3_9GAMM</name>
<dbReference type="PANTHER" id="PTHR46796:SF13">
    <property type="entry name" value="HTH-TYPE TRANSCRIPTIONAL ACTIVATOR RHAS"/>
    <property type="match status" value="1"/>
</dbReference>
<proteinExistence type="predicted"/>
<feature type="domain" description="HTH araC/xylS-type" evidence="4">
    <location>
        <begin position="161"/>
        <end position="259"/>
    </location>
</feature>
<dbReference type="AlphaFoldDB" id="A0A4Z0W8F3"/>
<keyword evidence="6" id="KW-1185">Reference proteome</keyword>
<keyword evidence="2" id="KW-0238">DNA-binding</keyword>
<keyword evidence="1" id="KW-0805">Transcription regulation</keyword>
<dbReference type="SMART" id="SM00342">
    <property type="entry name" value="HTH_ARAC"/>
    <property type="match status" value="1"/>
</dbReference>
<dbReference type="PROSITE" id="PS01124">
    <property type="entry name" value="HTH_ARAC_FAMILY_2"/>
    <property type="match status" value="1"/>
</dbReference>
<protein>
    <submittedName>
        <fullName evidence="5">AraC family transcriptional regulator</fullName>
    </submittedName>
</protein>
<dbReference type="OrthoDB" id="635259at2"/>
<dbReference type="GO" id="GO:0003700">
    <property type="term" value="F:DNA-binding transcription factor activity"/>
    <property type="evidence" value="ECO:0007669"/>
    <property type="project" value="InterPro"/>
</dbReference>
<evidence type="ECO:0000313" key="6">
    <source>
        <dbReference type="Proteomes" id="UP000297475"/>
    </source>
</evidence>
<dbReference type="InterPro" id="IPR046532">
    <property type="entry name" value="DUF6597"/>
</dbReference>
<gene>
    <name evidence="5" type="ORF">E4656_00150</name>
</gene>
<evidence type="ECO:0000313" key="5">
    <source>
        <dbReference type="EMBL" id="TGG94879.1"/>
    </source>
</evidence>
<dbReference type="PANTHER" id="PTHR46796">
    <property type="entry name" value="HTH-TYPE TRANSCRIPTIONAL ACTIVATOR RHAS-RELATED"/>
    <property type="match status" value="1"/>
</dbReference>
<evidence type="ECO:0000256" key="2">
    <source>
        <dbReference type="ARBA" id="ARBA00023125"/>
    </source>
</evidence>